<name>A0A9N8ZAE5_9GLOM</name>
<sequence>MKAKAKNICVEKAIELKDKVVEEIVNRELERQEKDPNYEITYTLKDLNCVKDHLNQIKHHKYQYETRQHEQKYHLSNTITEQKNYCSFYYTPPLQPAEYFKLFWIWYASYSAKSYSSKTIKYADKLVTELWGEERTNILTATTNLIFSIKQIDKHKRLQHKPQIPTSISALTNTLQPFTSTSGTTLPLTSSNTTESNMALTGDQLKELLKKVTDGFKETAQFIKSETYHYELYNIKQGKDERVDEYSARFKQEYTTRMYISGLEEEIVMLVVLENTNILSDAMKNAAKVETGKYYIKKREDRNLLSSQNVETELDIITKQLQQINNDAPCCFNCNEPGHISRNCVNMVEINENENEYYTDDYDSEYELYEAIRNKPQVCNKIHQTRGQQQRQRTNPGEETIYQSSNFDDNSIVIEPSTTTIPESVTVTPVRKTKITRSTFSYRPAVTL</sequence>
<dbReference type="InterPro" id="IPR001878">
    <property type="entry name" value="Znf_CCHC"/>
</dbReference>
<feature type="compositionally biased region" description="Polar residues" evidence="2">
    <location>
        <begin position="395"/>
        <end position="406"/>
    </location>
</feature>
<dbReference type="SUPFAM" id="SSF57756">
    <property type="entry name" value="Retrovirus zinc finger-like domains"/>
    <property type="match status" value="1"/>
</dbReference>
<dbReference type="EMBL" id="CAJVPY010000644">
    <property type="protein sequence ID" value="CAG8485049.1"/>
    <property type="molecule type" value="Genomic_DNA"/>
</dbReference>
<reference evidence="4" key="1">
    <citation type="submission" date="2021-06" db="EMBL/GenBank/DDBJ databases">
        <authorList>
            <person name="Kallberg Y."/>
            <person name="Tangrot J."/>
            <person name="Rosling A."/>
        </authorList>
    </citation>
    <scope>NUCLEOTIDE SEQUENCE</scope>
    <source>
        <strain evidence="4">MA453B</strain>
    </source>
</reference>
<dbReference type="PROSITE" id="PS50158">
    <property type="entry name" value="ZF_CCHC"/>
    <property type="match status" value="1"/>
</dbReference>
<dbReference type="OrthoDB" id="2448791at2759"/>
<dbReference type="GO" id="GO:0008270">
    <property type="term" value="F:zinc ion binding"/>
    <property type="evidence" value="ECO:0007669"/>
    <property type="project" value="UniProtKB-KW"/>
</dbReference>
<feature type="compositionally biased region" description="Low complexity" evidence="2">
    <location>
        <begin position="385"/>
        <end position="394"/>
    </location>
</feature>
<evidence type="ECO:0000259" key="3">
    <source>
        <dbReference type="PROSITE" id="PS50158"/>
    </source>
</evidence>
<dbReference type="InterPro" id="IPR036875">
    <property type="entry name" value="Znf_CCHC_sf"/>
</dbReference>
<evidence type="ECO:0000313" key="5">
    <source>
        <dbReference type="Proteomes" id="UP000789405"/>
    </source>
</evidence>
<feature type="region of interest" description="Disordered" evidence="2">
    <location>
        <begin position="385"/>
        <end position="406"/>
    </location>
</feature>
<feature type="domain" description="CCHC-type" evidence="3">
    <location>
        <begin position="331"/>
        <end position="344"/>
    </location>
</feature>
<comment type="caution">
    <text evidence="4">The sequence shown here is derived from an EMBL/GenBank/DDBJ whole genome shotgun (WGS) entry which is preliminary data.</text>
</comment>
<dbReference type="GO" id="GO:0003676">
    <property type="term" value="F:nucleic acid binding"/>
    <property type="evidence" value="ECO:0007669"/>
    <property type="project" value="InterPro"/>
</dbReference>
<dbReference type="Gene3D" id="4.10.60.10">
    <property type="entry name" value="Zinc finger, CCHC-type"/>
    <property type="match status" value="1"/>
</dbReference>
<protein>
    <submittedName>
        <fullName evidence="4">9950_t:CDS:1</fullName>
    </submittedName>
</protein>
<gene>
    <name evidence="4" type="ORF">DERYTH_LOCUS2123</name>
</gene>
<dbReference type="Pfam" id="PF00098">
    <property type="entry name" value="zf-CCHC"/>
    <property type="match status" value="1"/>
</dbReference>
<keyword evidence="1" id="KW-0863">Zinc-finger</keyword>
<evidence type="ECO:0000256" key="2">
    <source>
        <dbReference type="SAM" id="MobiDB-lite"/>
    </source>
</evidence>
<evidence type="ECO:0000313" key="4">
    <source>
        <dbReference type="EMBL" id="CAG8485049.1"/>
    </source>
</evidence>
<keyword evidence="1" id="KW-0479">Metal-binding</keyword>
<accession>A0A9N8ZAE5</accession>
<dbReference type="AlphaFoldDB" id="A0A9N8ZAE5"/>
<proteinExistence type="predicted"/>
<dbReference type="SMART" id="SM00343">
    <property type="entry name" value="ZnF_C2HC"/>
    <property type="match status" value="1"/>
</dbReference>
<keyword evidence="1" id="KW-0862">Zinc</keyword>
<keyword evidence="5" id="KW-1185">Reference proteome</keyword>
<organism evidence="4 5">
    <name type="scientific">Dentiscutata erythropus</name>
    <dbReference type="NCBI Taxonomy" id="1348616"/>
    <lineage>
        <taxon>Eukaryota</taxon>
        <taxon>Fungi</taxon>
        <taxon>Fungi incertae sedis</taxon>
        <taxon>Mucoromycota</taxon>
        <taxon>Glomeromycotina</taxon>
        <taxon>Glomeromycetes</taxon>
        <taxon>Diversisporales</taxon>
        <taxon>Gigasporaceae</taxon>
        <taxon>Dentiscutata</taxon>
    </lineage>
</organism>
<evidence type="ECO:0000256" key="1">
    <source>
        <dbReference type="PROSITE-ProRule" id="PRU00047"/>
    </source>
</evidence>
<dbReference type="Proteomes" id="UP000789405">
    <property type="component" value="Unassembled WGS sequence"/>
</dbReference>